<comment type="caution">
    <text evidence="2">The sequence shown here is derived from an EMBL/GenBank/DDBJ whole genome shotgun (WGS) entry which is preliminary data.</text>
</comment>
<accession>A0A0V0TCP1</accession>
<reference evidence="2 3" key="1">
    <citation type="submission" date="2015-01" db="EMBL/GenBank/DDBJ databases">
        <title>Evolution of Trichinella species and genotypes.</title>
        <authorList>
            <person name="Korhonen P.K."/>
            <person name="Edoardo P."/>
            <person name="Giuseppe L.R."/>
            <person name="Gasser R.B."/>
        </authorList>
    </citation>
    <scope>NUCLEOTIDE SEQUENCE [LARGE SCALE GENOMIC DNA]</scope>
    <source>
        <strain evidence="2">ISS417</strain>
    </source>
</reference>
<evidence type="ECO:0000313" key="2">
    <source>
        <dbReference type="EMBL" id="KRX36763.1"/>
    </source>
</evidence>
<protein>
    <submittedName>
        <fullName evidence="2">Uncharacterized protein</fullName>
    </submittedName>
</protein>
<organism evidence="2 3">
    <name type="scientific">Trichinella murrelli</name>
    <dbReference type="NCBI Taxonomy" id="144512"/>
    <lineage>
        <taxon>Eukaryota</taxon>
        <taxon>Metazoa</taxon>
        <taxon>Ecdysozoa</taxon>
        <taxon>Nematoda</taxon>
        <taxon>Enoplea</taxon>
        <taxon>Dorylaimia</taxon>
        <taxon>Trichinellida</taxon>
        <taxon>Trichinellidae</taxon>
        <taxon>Trichinella</taxon>
    </lineage>
</organism>
<keyword evidence="1" id="KW-1133">Transmembrane helix</keyword>
<name>A0A0V0TCP1_9BILA</name>
<gene>
    <name evidence="2" type="ORF">T05_5024</name>
</gene>
<evidence type="ECO:0000256" key="1">
    <source>
        <dbReference type="SAM" id="Phobius"/>
    </source>
</evidence>
<keyword evidence="1" id="KW-0812">Transmembrane</keyword>
<dbReference type="Proteomes" id="UP000055048">
    <property type="component" value="Unassembled WGS sequence"/>
</dbReference>
<dbReference type="EMBL" id="JYDJ01000346">
    <property type="protein sequence ID" value="KRX36763.1"/>
    <property type="molecule type" value="Genomic_DNA"/>
</dbReference>
<sequence>MIYLRMLVNCASMLLGHDSTLLIGILKLTLAKQRPVRAPSACLSACVFNAPCFYTCCQPIQMKCHFDKHSWKGYSILTFHWSKYFLEIATSTFFSSFIFSLVLTFNNCIYANVVCFSG</sequence>
<evidence type="ECO:0000313" key="3">
    <source>
        <dbReference type="Proteomes" id="UP000055048"/>
    </source>
</evidence>
<dbReference type="AlphaFoldDB" id="A0A0V0TCP1"/>
<keyword evidence="3" id="KW-1185">Reference proteome</keyword>
<proteinExistence type="predicted"/>
<keyword evidence="1" id="KW-0472">Membrane</keyword>
<feature type="transmembrane region" description="Helical" evidence="1">
    <location>
        <begin position="84"/>
        <end position="105"/>
    </location>
</feature>